<dbReference type="EMBL" id="JBBJUP010000006">
    <property type="protein sequence ID" value="MEJ8279030.1"/>
    <property type="molecule type" value="Genomic_DNA"/>
</dbReference>
<evidence type="ECO:0000313" key="3">
    <source>
        <dbReference type="Proteomes" id="UP001364211"/>
    </source>
</evidence>
<dbReference type="PANTHER" id="PTHR43194">
    <property type="entry name" value="HYDROLASE ALPHA/BETA FOLD FAMILY"/>
    <property type="match status" value="1"/>
</dbReference>
<dbReference type="PANTHER" id="PTHR43194:SF2">
    <property type="entry name" value="PEROXISOMAL MEMBRANE PROTEIN LPX1"/>
    <property type="match status" value="1"/>
</dbReference>
<reference evidence="2 3" key="1">
    <citation type="submission" date="2024-03" db="EMBL/GenBank/DDBJ databases">
        <title>Draft genome sequence of Pseudonocardia sp. DW16-2.</title>
        <authorList>
            <person name="Duangmal K."/>
        </authorList>
    </citation>
    <scope>NUCLEOTIDE SEQUENCE [LARGE SCALE GENOMIC DNA]</scope>
    <source>
        <strain evidence="2 3">DW16-2</strain>
    </source>
</reference>
<evidence type="ECO:0000313" key="2">
    <source>
        <dbReference type="EMBL" id="MEJ8279030.1"/>
    </source>
</evidence>
<keyword evidence="2" id="KW-0378">Hydrolase</keyword>
<protein>
    <submittedName>
        <fullName evidence="2">Alpha/beta hydrolase</fullName>
    </submittedName>
</protein>
<dbReference type="SUPFAM" id="SSF53474">
    <property type="entry name" value="alpha/beta-Hydrolases"/>
    <property type="match status" value="1"/>
</dbReference>
<dbReference type="Gene3D" id="3.40.50.1820">
    <property type="entry name" value="alpha/beta hydrolase"/>
    <property type="match status" value="1"/>
</dbReference>
<accession>A0ABU8T543</accession>
<dbReference type="InterPro" id="IPR050228">
    <property type="entry name" value="Carboxylesterase_BioH"/>
</dbReference>
<dbReference type="Proteomes" id="UP001364211">
    <property type="component" value="Unassembled WGS sequence"/>
</dbReference>
<dbReference type="RefSeq" id="WP_340287880.1">
    <property type="nucleotide sequence ID" value="NZ_JBBJUP010000006.1"/>
</dbReference>
<gene>
    <name evidence="2" type="ORF">WJX68_08825</name>
</gene>
<dbReference type="GO" id="GO:0016787">
    <property type="term" value="F:hydrolase activity"/>
    <property type="evidence" value="ECO:0007669"/>
    <property type="project" value="UniProtKB-KW"/>
</dbReference>
<keyword evidence="3" id="KW-1185">Reference proteome</keyword>
<evidence type="ECO:0000259" key="1">
    <source>
        <dbReference type="Pfam" id="PF00561"/>
    </source>
</evidence>
<name>A0ABU8T543_9PSEU</name>
<organism evidence="2 3">
    <name type="scientific">Pseudonocardia spirodelae</name>
    <dbReference type="NCBI Taxonomy" id="3133431"/>
    <lineage>
        <taxon>Bacteria</taxon>
        <taxon>Bacillati</taxon>
        <taxon>Actinomycetota</taxon>
        <taxon>Actinomycetes</taxon>
        <taxon>Pseudonocardiales</taxon>
        <taxon>Pseudonocardiaceae</taxon>
        <taxon>Pseudonocardia</taxon>
    </lineage>
</organism>
<dbReference type="Pfam" id="PF00561">
    <property type="entry name" value="Abhydrolase_1"/>
    <property type="match status" value="1"/>
</dbReference>
<dbReference type="InterPro" id="IPR000073">
    <property type="entry name" value="AB_hydrolase_1"/>
</dbReference>
<comment type="caution">
    <text evidence="2">The sequence shown here is derived from an EMBL/GenBank/DDBJ whole genome shotgun (WGS) entry which is preliminary data.</text>
</comment>
<proteinExistence type="predicted"/>
<dbReference type="InterPro" id="IPR029058">
    <property type="entry name" value="AB_hydrolase_fold"/>
</dbReference>
<feature type="domain" description="AB hydrolase-1" evidence="1">
    <location>
        <begin position="17"/>
        <end position="115"/>
    </location>
</feature>
<sequence>MTTLALHHEIHGSGGVPLLLVHGGAGTVGTNWHAVIPDLSRDRAVVGVELQGHGHTPHADRPYTFANSAADLARLVAGLGTGPVDVMGFSNGGPTVLELALGRPGLVRRIVVASGFTRRDGMVDGFWDAFDAPDIAQLPAPLAAAYREINPDPADLRRMFDLDIALMRGFRDLPDDRLAALAAPALFVGGDRDVVRPEHTVATAAAVGHGRALVLPAGHGDYLGMAGLEEPDPATTAACLAVVRRFLDRP</sequence>